<protein>
    <submittedName>
        <fullName evidence="2">Uncharacterized protein</fullName>
    </submittedName>
</protein>
<keyword evidence="3" id="KW-1185">Reference proteome</keyword>
<dbReference type="GeneID" id="24919378"/>
<proteinExistence type="predicted"/>
<evidence type="ECO:0000313" key="2">
    <source>
        <dbReference type="EMBL" id="CBK22110.2"/>
    </source>
</evidence>
<reference evidence="2" key="1">
    <citation type="submission" date="2010-02" db="EMBL/GenBank/DDBJ databases">
        <title>Sequencing and annotation of the Blastocystis hominis genome.</title>
        <authorList>
            <person name="Wincker P."/>
        </authorList>
    </citation>
    <scope>NUCLEOTIDE SEQUENCE</scope>
    <source>
        <strain evidence="2">Singapore isolate B</strain>
    </source>
</reference>
<sequence>MITVPIPKRDAWIVVNVQAETEDLCSPRLEASSAFYAFASIVTRVEVAPEDSYLRLNVLHLSVPAWIDVSVFNILGEELKHVTHPLFYRNLTTLTVGGLHPNSRYRVTWRISDHSQFAIQNQTQVVTKPFHPPELKLHVLYAGSTSILVRFWASITAQARCRFAPSDSDSSFGSGSESSSNFGSKSVFESNSQSKSAFESNSQSHSSFESTFNSNPHSDSASDSPPIHPYDAWSIRIGRLSSAEETLRSLSAPPSSHVLWCLLFDEAGEVHLSSAPSRVSFSLRPSPRQEPAQVLSISPPASLRLLPYGTRVTVQFSRPITLREPDRLLYYRASDGLSVYAPAQPSVVQDSPSSFSFLLQPAHTDVPVDVCLLSASSVLDAQTGRPAVFPPVSSSPAGLAGLAGLAGSSNSKSKSKSSSSASSSSSNGSSTSSKSSSSPSSSPSPSCLSIYRIIVPGGASSLLSSL</sequence>
<evidence type="ECO:0000256" key="1">
    <source>
        <dbReference type="SAM" id="MobiDB-lite"/>
    </source>
</evidence>
<name>D8M221_BLAHO</name>
<accession>D8M221</accession>
<evidence type="ECO:0000313" key="3">
    <source>
        <dbReference type="Proteomes" id="UP000008312"/>
    </source>
</evidence>
<feature type="region of interest" description="Disordered" evidence="1">
    <location>
        <begin position="205"/>
        <end position="225"/>
    </location>
</feature>
<dbReference type="RefSeq" id="XP_012896158.1">
    <property type="nucleotide sequence ID" value="XM_013040704.1"/>
</dbReference>
<dbReference type="InParanoid" id="D8M221"/>
<feature type="compositionally biased region" description="Low complexity" evidence="1">
    <location>
        <begin position="166"/>
        <end position="185"/>
    </location>
</feature>
<feature type="compositionally biased region" description="Low complexity" evidence="1">
    <location>
        <begin position="205"/>
        <end position="215"/>
    </location>
</feature>
<organism evidence="2">
    <name type="scientific">Blastocystis hominis</name>
    <dbReference type="NCBI Taxonomy" id="12968"/>
    <lineage>
        <taxon>Eukaryota</taxon>
        <taxon>Sar</taxon>
        <taxon>Stramenopiles</taxon>
        <taxon>Bigyra</taxon>
        <taxon>Opalozoa</taxon>
        <taxon>Opalinata</taxon>
        <taxon>Blastocystidae</taxon>
        <taxon>Blastocystis</taxon>
    </lineage>
</organism>
<dbReference type="AlphaFoldDB" id="D8M221"/>
<feature type="region of interest" description="Disordered" evidence="1">
    <location>
        <begin position="165"/>
        <end position="185"/>
    </location>
</feature>
<gene>
    <name evidence="2" type="ORF">GSBLH_T00002175001</name>
</gene>
<dbReference type="Proteomes" id="UP000008312">
    <property type="component" value="Unassembled WGS sequence"/>
</dbReference>
<dbReference type="EMBL" id="FN668647">
    <property type="protein sequence ID" value="CBK22110.2"/>
    <property type="molecule type" value="Genomic_DNA"/>
</dbReference>
<feature type="region of interest" description="Disordered" evidence="1">
    <location>
        <begin position="407"/>
        <end position="446"/>
    </location>
</feature>